<keyword evidence="3" id="KW-0560">Oxidoreductase</keyword>
<dbReference type="InterPro" id="IPR022002">
    <property type="entry name" value="ChsH2_Znr"/>
</dbReference>
<dbReference type="OrthoDB" id="8662855at2"/>
<dbReference type="InterPro" id="IPR036291">
    <property type="entry name" value="NAD(P)-bd_dom_sf"/>
</dbReference>
<dbReference type="SUPFAM" id="SSF50249">
    <property type="entry name" value="Nucleic acid-binding proteins"/>
    <property type="match status" value="1"/>
</dbReference>
<evidence type="ECO:0000259" key="5">
    <source>
        <dbReference type="Pfam" id="PF12172"/>
    </source>
</evidence>
<sequence length="423" mass="45709">MTSPVFPRKNPVLRTQRMNLPPTGRGRVAHGLTRAAAVSDHLELQVCEACETVQYPPRDACGTCLSPDLSWRKLSPCGELLSVSTLHHSNHLYFRERLPWRIGVVRLDAGPTVIAFLTDSVGPPGVVGGAERTRVQVLLRLDRAGQAVLVAQPMEELNIDLKDKLQMETGCSPRGRKILVTDGKTPVGQALVRALLNAGAETVWVGYSEPWKRPEEIARLKNVPGVEPVALDLTDARSVAALGGELGGKVDIVVSNAEVHRTEGISSRPGTDVARAEMEVNYFGLLRLAQAFGPALKGRAADGSGHSVAWVNLLSVFALSNLPSQGTFSASKAAAWSLSQCLRAEMLPHGIRVLNIFPGPIDDEWNQNVPPPKLSPGALAGATVRALTDGLEDLYPGDVAQEWFERWRDNHKALERELVTGGL</sequence>
<evidence type="ECO:0000313" key="6">
    <source>
        <dbReference type="EMBL" id="KIQ35409.1"/>
    </source>
</evidence>
<dbReference type="Gene3D" id="3.40.50.720">
    <property type="entry name" value="NAD(P)-binding Rossmann-like Domain"/>
    <property type="match status" value="1"/>
</dbReference>
<evidence type="ECO:0000256" key="3">
    <source>
        <dbReference type="ARBA" id="ARBA00023002"/>
    </source>
</evidence>
<dbReference type="EMBL" id="JXQQ01000010">
    <property type="protein sequence ID" value="KIQ35409.1"/>
    <property type="molecule type" value="Genomic_DNA"/>
</dbReference>
<dbReference type="InterPro" id="IPR002347">
    <property type="entry name" value="SDR_fam"/>
</dbReference>
<dbReference type="Pfam" id="PF01796">
    <property type="entry name" value="OB_ChsH2_C"/>
    <property type="match status" value="1"/>
</dbReference>
<dbReference type="Pfam" id="PF00106">
    <property type="entry name" value="adh_short"/>
    <property type="match status" value="1"/>
</dbReference>
<comment type="caution">
    <text evidence="6">The sequence shown here is derived from an EMBL/GenBank/DDBJ whole genome shotgun (WGS) entry which is preliminary data.</text>
</comment>
<dbReference type="InterPro" id="IPR012340">
    <property type="entry name" value="NA-bd_OB-fold"/>
</dbReference>
<comment type="similarity">
    <text evidence="1">Belongs to the short-chain dehydrogenases/reductases (SDR) family.</text>
</comment>
<dbReference type="Proteomes" id="UP000032067">
    <property type="component" value="Unassembled WGS sequence"/>
</dbReference>
<evidence type="ECO:0000256" key="2">
    <source>
        <dbReference type="ARBA" id="ARBA00022857"/>
    </source>
</evidence>
<reference evidence="6 7" key="1">
    <citation type="submission" date="2014-12" db="EMBL/GenBank/DDBJ databases">
        <title>16Stimator: statistical estimation of ribosomal gene copy numbers from draft genome assemblies.</title>
        <authorList>
            <person name="Perisin M.A."/>
            <person name="Vetter M."/>
            <person name="Gilbert J.A."/>
            <person name="Bergelson J."/>
        </authorList>
    </citation>
    <scope>NUCLEOTIDE SEQUENCE [LARGE SCALE GENOMIC DNA]</scope>
    <source>
        <strain evidence="6 7">MEDvA23</strain>
    </source>
</reference>
<accession>A0A0D0MX03</accession>
<keyword evidence="2" id="KW-0521">NADP</keyword>
<evidence type="ECO:0000259" key="4">
    <source>
        <dbReference type="Pfam" id="PF01796"/>
    </source>
</evidence>
<proteinExistence type="inferred from homology"/>
<organism evidence="6 7">
    <name type="scientific">Variovorax paradoxus</name>
    <dbReference type="NCBI Taxonomy" id="34073"/>
    <lineage>
        <taxon>Bacteria</taxon>
        <taxon>Pseudomonadati</taxon>
        <taxon>Pseudomonadota</taxon>
        <taxon>Betaproteobacteria</taxon>
        <taxon>Burkholderiales</taxon>
        <taxon>Comamonadaceae</taxon>
        <taxon>Variovorax</taxon>
    </lineage>
</organism>
<feature type="domain" description="ChsH2 rubredoxin-like zinc ribbon" evidence="5">
    <location>
        <begin position="35"/>
        <end position="69"/>
    </location>
</feature>
<dbReference type="Pfam" id="PF12172">
    <property type="entry name" value="zf-ChsH2"/>
    <property type="match status" value="1"/>
</dbReference>
<dbReference type="RefSeq" id="WP_042577834.1">
    <property type="nucleotide sequence ID" value="NZ_JXQQ01000010.1"/>
</dbReference>
<evidence type="ECO:0000256" key="1">
    <source>
        <dbReference type="ARBA" id="ARBA00006484"/>
    </source>
</evidence>
<gene>
    <name evidence="6" type="ORF">RT97_06075</name>
</gene>
<dbReference type="AlphaFoldDB" id="A0A0D0MX03"/>
<feature type="domain" description="ChsH2 C-terminal OB-fold" evidence="4">
    <location>
        <begin position="71"/>
        <end position="123"/>
    </location>
</feature>
<dbReference type="PRINTS" id="PR00081">
    <property type="entry name" value="GDHRDH"/>
</dbReference>
<dbReference type="PANTHER" id="PTHR43391:SF14">
    <property type="entry name" value="DEHYDROGENASE_REDUCTASE SDR FAMILY PROTEIN 7-LIKE"/>
    <property type="match status" value="1"/>
</dbReference>
<evidence type="ECO:0000313" key="7">
    <source>
        <dbReference type="Proteomes" id="UP000032067"/>
    </source>
</evidence>
<dbReference type="GO" id="GO:0016491">
    <property type="term" value="F:oxidoreductase activity"/>
    <property type="evidence" value="ECO:0007669"/>
    <property type="project" value="UniProtKB-KW"/>
</dbReference>
<dbReference type="InterPro" id="IPR002878">
    <property type="entry name" value="ChsH2_C"/>
</dbReference>
<protein>
    <submittedName>
        <fullName evidence="6">Short-chain dehydrogenase</fullName>
    </submittedName>
</protein>
<dbReference type="PANTHER" id="PTHR43391">
    <property type="entry name" value="RETINOL DEHYDROGENASE-RELATED"/>
    <property type="match status" value="1"/>
</dbReference>
<name>A0A0D0MX03_VARPD</name>
<dbReference type="SUPFAM" id="SSF51735">
    <property type="entry name" value="NAD(P)-binding Rossmann-fold domains"/>
    <property type="match status" value="1"/>
</dbReference>